<protein>
    <submittedName>
        <fullName evidence="9">Iron ABC transporter permease</fullName>
    </submittedName>
</protein>
<keyword evidence="3" id="KW-0813">Transport</keyword>
<dbReference type="FunFam" id="1.10.3470.10:FF:000001">
    <property type="entry name" value="Vitamin B12 ABC transporter permease BtuC"/>
    <property type="match status" value="1"/>
</dbReference>
<keyword evidence="5 8" id="KW-0812">Transmembrane</keyword>
<feature type="transmembrane region" description="Helical" evidence="8">
    <location>
        <begin position="221"/>
        <end position="242"/>
    </location>
</feature>
<keyword evidence="7 8" id="KW-0472">Membrane</keyword>
<keyword evidence="10" id="KW-1185">Reference proteome</keyword>
<organism evidence="9 10">
    <name type="scientific">Acetivibrio mesophilus</name>
    <dbReference type="NCBI Taxonomy" id="2487273"/>
    <lineage>
        <taxon>Bacteria</taxon>
        <taxon>Bacillati</taxon>
        <taxon>Bacillota</taxon>
        <taxon>Clostridia</taxon>
        <taxon>Eubacteriales</taxon>
        <taxon>Oscillospiraceae</taxon>
        <taxon>Acetivibrio</taxon>
    </lineage>
</organism>
<evidence type="ECO:0000256" key="5">
    <source>
        <dbReference type="ARBA" id="ARBA00022692"/>
    </source>
</evidence>
<evidence type="ECO:0000256" key="7">
    <source>
        <dbReference type="ARBA" id="ARBA00023136"/>
    </source>
</evidence>
<feature type="transmembrane region" description="Helical" evidence="8">
    <location>
        <begin position="273"/>
        <end position="296"/>
    </location>
</feature>
<gene>
    <name evidence="9" type="ORF">EFD62_11155</name>
</gene>
<feature type="transmembrane region" description="Helical" evidence="8">
    <location>
        <begin position="149"/>
        <end position="169"/>
    </location>
</feature>
<evidence type="ECO:0000256" key="1">
    <source>
        <dbReference type="ARBA" id="ARBA00004651"/>
    </source>
</evidence>
<feature type="transmembrane region" description="Helical" evidence="8">
    <location>
        <begin position="82"/>
        <end position="103"/>
    </location>
</feature>
<evidence type="ECO:0000256" key="4">
    <source>
        <dbReference type="ARBA" id="ARBA00022475"/>
    </source>
</evidence>
<dbReference type="EMBL" id="RLII01000014">
    <property type="protein sequence ID" value="RXE58721.1"/>
    <property type="molecule type" value="Genomic_DNA"/>
</dbReference>
<comment type="subcellular location">
    <subcellularLocation>
        <location evidence="1">Cell membrane</location>
        <topology evidence="1">Multi-pass membrane protein</topology>
    </subcellularLocation>
</comment>
<comment type="similarity">
    <text evidence="2">Belongs to the binding-protein-dependent transport system permease family. FecCD subfamily.</text>
</comment>
<feature type="transmembrane region" description="Helical" evidence="8">
    <location>
        <begin position="337"/>
        <end position="358"/>
    </location>
</feature>
<name>A0A4Q0I3F6_9FIRM</name>
<feature type="transmembrane region" description="Helical" evidence="8">
    <location>
        <begin position="29"/>
        <end position="48"/>
    </location>
</feature>
<dbReference type="OrthoDB" id="9792889at2"/>
<dbReference type="SUPFAM" id="SSF81345">
    <property type="entry name" value="ABC transporter involved in vitamin B12 uptake, BtuC"/>
    <property type="match status" value="1"/>
</dbReference>
<proteinExistence type="inferred from homology"/>
<dbReference type="PANTHER" id="PTHR30472:SF25">
    <property type="entry name" value="ABC TRANSPORTER PERMEASE PROTEIN MJ0876-RELATED"/>
    <property type="match status" value="1"/>
</dbReference>
<sequence>MGKLKNQTNTNYSINETDIYLRYTGRKKLVLVVLVCLIILVAIVAVNAGSMNLNLYQVIQSILGNGSNVSDVVIWRIRLPRILAAIIAGAGLSVAGCVMQNNLRNPLASPSTLGISNAAAFGANLAIIVFGAGSISSTSTDAVTINNPYLVTVSAFVCSMIATMVILLLARIRSFSPEAMVLSGVALSSLFSAGTILIQYFAQDFQIAAVVFWTFGDLGRIAWPEVSILTCLIGVAFIYFMFKRWDYNALDSGEETAKSLGVNVERVRQGGMLVSSLIAAVAVSFLGIIGFIGLVGPQIMRRIIGGDHRYLIPASALMGSLLLLISDTMARTMVAPVVLPVGAITSFFGAPLFLYLLVRGYQKK</sequence>
<dbReference type="AlphaFoldDB" id="A0A4Q0I3F6"/>
<dbReference type="GO" id="GO:0022857">
    <property type="term" value="F:transmembrane transporter activity"/>
    <property type="evidence" value="ECO:0007669"/>
    <property type="project" value="InterPro"/>
</dbReference>
<dbReference type="InterPro" id="IPR000522">
    <property type="entry name" value="ABC_transptr_permease_BtuC"/>
</dbReference>
<feature type="transmembrane region" description="Helical" evidence="8">
    <location>
        <begin position="181"/>
        <end position="201"/>
    </location>
</feature>
<dbReference type="GO" id="GO:0005886">
    <property type="term" value="C:plasma membrane"/>
    <property type="evidence" value="ECO:0007669"/>
    <property type="project" value="UniProtKB-SubCell"/>
</dbReference>
<keyword evidence="6 8" id="KW-1133">Transmembrane helix</keyword>
<dbReference type="CDD" id="cd06550">
    <property type="entry name" value="TM_ABC_iron-siderophores_like"/>
    <property type="match status" value="1"/>
</dbReference>
<evidence type="ECO:0000256" key="2">
    <source>
        <dbReference type="ARBA" id="ARBA00007935"/>
    </source>
</evidence>
<dbReference type="Gene3D" id="1.10.3470.10">
    <property type="entry name" value="ABC transporter involved in vitamin B12 uptake, BtuC"/>
    <property type="match status" value="1"/>
</dbReference>
<evidence type="ECO:0000313" key="9">
    <source>
        <dbReference type="EMBL" id="RXE58721.1"/>
    </source>
</evidence>
<evidence type="ECO:0000313" key="10">
    <source>
        <dbReference type="Proteomes" id="UP000289166"/>
    </source>
</evidence>
<dbReference type="Proteomes" id="UP000289166">
    <property type="component" value="Unassembled WGS sequence"/>
</dbReference>
<reference evidence="10" key="1">
    <citation type="submission" date="2018-11" db="EMBL/GenBank/DDBJ databases">
        <title>Genome sequencing of a novel mesophilic and cellulolytic organism within the genus Hungateiclostridium.</title>
        <authorList>
            <person name="Rettenmaier R."/>
            <person name="Liebl W."/>
            <person name="Zverlov V."/>
        </authorList>
    </citation>
    <scope>NUCLEOTIDE SEQUENCE [LARGE SCALE GENOMIC DNA]</scope>
    <source>
        <strain evidence="10">N2K1</strain>
    </source>
</reference>
<dbReference type="RefSeq" id="WP_128706140.1">
    <property type="nucleotide sequence ID" value="NZ_RLII01000014.1"/>
</dbReference>
<evidence type="ECO:0000256" key="8">
    <source>
        <dbReference type="SAM" id="Phobius"/>
    </source>
</evidence>
<comment type="caution">
    <text evidence="9">The sequence shown here is derived from an EMBL/GenBank/DDBJ whole genome shotgun (WGS) entry which is preliminary data.</text>
</comment>
<evidence type="ECO:0000256" key="6">
    <source>
        <dbReference type="ARBA" id="ARBA00022989"/>
    </source>
</evidence>
<accession>A0A4Q0I3F6</accession>
<evidence type="ECO:0000256" key="3">
    <source>
        <dbReference type="ARBA" id="ARBA00022448"/>
    </source>
</evidence>
<dbReference type="InterPro" id="IPR037294">
    <property type="entry name" value="ABC_BtuC-like"/>
</dbReference>
<dbReference type="Pfam" id="PF01032">
    <property type="entry name" value="FecCD"/>
    <property type="match status" value="1"/>
</dbReference>
<feature type="transmembrane region" description="Helical" evidence="8">
    <location>
        <begin position="115"/>
        <end position="137"/>
    </location>
</feature>
<dbReference type="GO" id="GO:0033214">
    <property type="term" value="P:siderophore-iron import into cell"/>
    <property type="evidence" value="ECO:0007669"/>
    <property type="project" value="TreeGrafter"/>
</dbReference>
<keyword evidence="4" id="KW-1003">Cell membrane</keyword>
<dbReference type="PANTHER" id="PTHR30472">
    <property type="entry name" value="FERRIC ENTEROBACTIN TRANSPORT SYSTEM PERMEASE PROTEIN"/>
    <property type="match status" value="1"/>
</dbReference>